<keyword evidence="4" id="KW-1185">Reference proteome</keyword>
<reference evidence="3 4" key="1">
    <citation type="journal article" date="2022" name="Nat. Plants">
        <title>Genomes of leafy and leafless Platanthera orchids illuminate the evolution of mycoheterotrophy.</title>
        <authorList>
            <person name="Li M.H."/>
            <person name="Liu K.W."/>
            <person name="Li Z."/>
            <person name="Lu H.C."/>
            <person name="Ye Q.L."/>
            <person name="Zhang D."/>
            <person name="Wang J.Y."/>
            <person name="Li Y.F."/>
            <person name="Zhong Z.M."/>
            <person name="Liu X."/>
            <person name="Yu X."/>
            <person name="Liu D.K."/>
            <person name="Tu X.D."/>
            <person name="Liu B."/>
            <person name="Hao Y."/>
            <person name="Liao X.Y."/>
            <person name="Jiang Y.T."/>
            <person name="Sun W.H."/>
            <person name="Chen J."/>
            <person name="Chen Y.Q."/>
            <person name="Ai Y."/>
            <person name="Zhai J.W."/>
            <person name="Wu S.S."/>
            <person name="Zhou Z."/>
            <person name="Hsiao Y.Y."/>
            <person name="Wu W.L."/>
            <person name="Chen Y.Y."/>
            <person name="Lin Y.F."/>
            <person name="Hsu J.L."/>
            <person name="Li C.Y."/>
            <person name="Wang Z.W."/>
            <person name="Zhao X."/>
            <person name="Zhong W.Y."/>
            <person name="Ma X.K."/>
            <person name="Ma L."/>
            <person name="Huang J."/>
            <person name="Chen G.Z."/>
            <person name="Huang M.Z."/>
            <person name="Huang L."/>
            <person name="Peng D.H."/>
            <person name="Luo Y.B."/>
            <person name="Zou S.Q."/>
            <person name="Chen S.P."/>
            <person name="Lan S."/>
            <person name="Tsai W.C."/>
            <person name="Van de Peer Y."/>
            <person name="Liu Z.J."/>
        </authorList>
    </citation>
    <scope>NUCLEOTIDE SEQUENCE [LARGE SCALE GENOMIC DNA]</scope>
    <source>
        <strain evidence="3">Lor287</strain>
    </source>
</reference>
<keyword evidence="1" id="KW-0812">Transmembrane</keyword>
<dbReference type="EMBL" id="JBBWWQ010000005">
    <property type="protein sequence ID" value="KAK8946747.1"/>
    <property type="molecule type" value="Genomic_DNA"/>
</dbReference>
<feature type="signal peptide" evidence="2">
    <location>
        <begin position="1"/>
        <end position="24"/>
    </location>
</feature>
<feature type="transmembrane region" description="Helical" evidence="1">
    <location>
        <begin position="59"/>
        <end position="78"/>
    </location>
</feature>
<proteinExistence type="predicted"/>
<keyword evidence="1" id="KW-0472">Membrane</keyword>
<comment type="caution">
    <text evidence="3">The sequence shown here is derived from an EMBL/GenBank/DDBJ whole genome shotgun (WGS) entry which is preliminary data.</text>
</comment>
<evidence type="ECO:0000313" key="4">
    <source>
        <dbReference type="Proteomes" id="UP001418222"/>
    </source>
</evidence>
<evidence type="ECO:0000256" key="2">
    <source>
        <dbReference type="SAM" id="SignalP"/>
    </source>
</evidence>
<evidence type="ECO:0000313" key="3">
    <source>
        <dbReference type="EMBL" id="KAK8946747.1"/>
    </source>
</evidence>
<accession>A0AAP0BPF2</accession>
<dbReference type="AlphaFoldDB" id="A0AAP0BPF2"/>
<evidence type="ECO:0000256" key="1">
    <source>
        <dbReference type="SAM" id="Phobius"/>
    </source>
</evidence>
<sequence length="111" mass="12440">MLGPCVMRYCVLLRLSLVSPTSVGVSINSLTLRMLLMEILRVDLLQTGEGSDGILEETLQVFLATIAFILVVPFLNTFSCSDALQCYLSIVEPLLLLIRRNGGEVKWYKRF</sequence>
<feature type="chain" id="PRO_5042845370" evidence="2">
    <location>
        <begin position="25"/>
        <end position="111"/>
    </location>
</feature>
<organism evidence="3 4">
    <name type="scientific">Platanthera zijinensis</name>
    <dbReference type="NCBI Taxonomy" id="2320716"/>
    <lineage>
        <taxon>Eukaryota</taxon>
        <taxon>Viridiplantae</taxon>
        <taxon>Streptophyta</taxon>
        <taxon>Embryophyta</taxon>
        <taxon>Tracheophyta</taxon>
        <taxon>Spermatophyta</taxon>
        <taxon>Magnoliopsida</taxon>
        <taxon>Liliopsida</taxon>
        <taxon>Asparagales</taxon>
        <taxon>Orchidaceae</taxon>
        <taxon>Orchidoideae</taxon>
        <taxon>Orchideae</taxon>
        <taxon>Orchidinae</taxon>
        <taxon>Platanthera</taxon>
    </lineage>
</organism>
<gene>
    <name evidence="3" type="ORF">KSP39_PZI007492</name>
</gene>
<name>A0AAP0BPF2_9ASPA</name>
<protein>
    <submittedName>
        <fullName evidence="3">Uncharacterized protein</fullName>
    </submittedName>
</protein>
<keyword evidence="1" id="KW-1133">Transmembrane helix</keyword>
<dbReference type="Proteomes" id="UP001418222">
    <property type="component" value="Unassembled WGS sequence"/>
</dbReference>
<keyword evidence="2" id="KW-0732">Signal</keyword>